<dbReference type="AlphaFoldDB" id="A0A0G3XG80"/>
<gene>
    <name evidence="2" type="ORF">AB433_06005</name>
</gene>
<feature type="compositionally biased region" description="Low complexity" evidence="1">
    <location>
        <begin position="97"/>
        <end position="107"/>
    </location>
</feature>
<dbReference type="PATRIC" id="fig|1348774.3.peg.1260"/>
<protein>
    <submittedName>
        <fullName evidence="2">Uncharacterized protein</fullName>
    </submittedName>
</protein>
<name>A0A0G3XG80_9SPHN</name>
<proteinExistence type="predicted"/>
<dbReference type="KEGG" id="cna:AB433_06005"/>
<evidence type="ECO:0000256" key="1">
    <source>
        <dbReference type="SAM" id="MobiDB-lite"/>
    </source>
</evidence>
<feature type="region of interest" description="Disordered" evidence="1">
    <location>
        <begin position="91"/>
        <end position="134"/>
    </location>
</feature>
<accession>A0A0G3XG80</accession>
<reference evidence="2 3" key="1">
    <citation type="submission" date="2015-06" db="EMBL/GenBank/DDBJ databases">
        <authorList>
            <person name="Zeng Y."/>
            <person name="Huang Y."/>
        </authorList>
    </citation>
    <scope>NUCLEOTIDE SEQUENCE [LARGE SCALE GENOMIC DNA]</scope>
    <source>
        <strain evidence="2 3">PQ-2</strain>
    </source>
</reference>
<sequence>MAGAVLMASTLLLAACGDDPKPGLEDEQRAEKVLTCRDVVGHFAQSARKEEQLCDCLTGRLAQQRLTLADLSGPKQDRAMEQLRWCMKQTGVSQGGAAKPAAVASEAPESEETPDADATAAAEAVAEEAAAPAE</sequence>
<organism evidence="2 3">
    <name type="scientific">Croceicoccus naphthovorans</name>
    <dbReference type="NCBI Taxonomy" id="1348774"/>
    <lineage>
        <taxon>Bacteria</taxon>
        <taxon>Pseudomonadati</taxon>
        <taxon>Pseudomonadota</taxon>
        <taxon>Alphaproteobacteria</taxon>
        <taxon>Sphingomonadales</taxon>
        <taxon>Erythrobacteraceae</taxon>
        <taxon>Croceicoccus</taxon>
    </lineage>
</organism>
<dbReference type="Proteomes" id="UP000035287">
    <property type="component" value="Chromosome"/>
</dbReference>
<evidence type="ECO:0000313" key="3">
    <source>
        <dbReference type="Proteomes" id="UP000035287"/>
    </source>
</evidence>
<evidence type="ECO:0000313" key="2">
    <source>
        <dbReference type="EMBL" id="AKM09636.1"/>
    </source>
</evidence>
<feature type="compositionally biased region" description="Low complexity" evidence="1">
    <location>
        <begin position="116"/>
        <end position="134"/>
    </location>
</feature>
<dbReference type="EMBL" id="CP011770">
    <property type="protein sequence ID" value="AKM09636.1"/>
    <property type="molecule type" value="Genomic_DNA"/>
</dbReference>
<keyword evidence="3" id="KW-1185">Reference proteome</keyword>